<dbReference type="RefSeq" id="WP_125656363.1">
    <property type="nucleotide sequence ID" value="NZ_AP019308.1"/>
</dbReference>
<dbReference type="InterPro" id="IPR046118">
    <property type="entry name" value="DUF6115"/>
</dbReference>
<accession>A0A3G9IXF7</accession>
<reference evidence="1 2" key="1">
    <citation type="submission" date="2018-11" db="EMBL/GenBank/DDBJ databases">
        <title>Complete genome sequence of Paenibacillus baekrokdamisoli strain KCTC 33723.</title>
        <authorList>
            <person name="Kang S.W."/>
            <person name="Lee K.C."/>
            <person name="Kim K.K."/>
            <person name="Kim J.S."/>
            <person name="Kim D.S."/>
            <person name="Ko S.H."/>
            <person name="Yang S.H."/>
            <person name="Lee J.S."/>
        </authorList>
    </citation>
    <scope>NUCLEOTIDE SEQUENCE [LARGE SCALE GENOMIC DNA]</scope>
    <source>
        <strain evidence="1 2">KCTC 33723</strain>
    </source>
</reference>
<dbReference type="OrthoDB" id="1682562at2"/>
<evidence type="ECO:0000313" key="1">
    <source>
        <dbReference type="EMBL" id="BBH20845.1"/>
    </source>
</evidence>
<evidence type="ECO:0000313" key="2">
    <source>
        <dbReference type="Proteomes" id="UP000275368"/>
    </source>
</evidence>
<organism evidence="1 2">
    <name type="scientific">Paenibacillus baekrokdamisoli</name>
    <dbReference type="NCBI Taxonomy" id="1712516"/>
    <lineage>
        <taxon>Bacteria</taxon>
        <taxon>Bacillati</taxon>
        <taxon>Bacillota</taxon>
        <taxon>Bacilli</taxon>
        <taxon>Bacillales</taxon>
        <taxon>Paenibacillaceae</taxon>
        <taxon>Paenibacillus</taxon>
    </lineage>
</organism>
<keyword evidence="2" id="KW-1185">Reference proteome</keyword>
<protein>
    <submittedName>
        <fullName evidence="1">Uncharacterized protein</fullName>
    </submittedName>
</protein>
<sequence>MEAWQTIMLLGAIAIVCSAVLPRSKKSDRDLNNQSVTVRNMETALEQFMENLESDNRQMVELVTKSQQETQSQTMKREGRMNELEKRCAELELLLSEQKKMSVASAANQTAELTATLITEKTQAQVPVMEQNPAVEGSYEENSPTEAISTIRSRYSELFALHSNGKSVEAIAKKLGINKGEVQLILQLSKQEEAGRDE</sequence>
<gene>
    <name evidence="1" type="ORF">Back11_21900</name>
</gene>
<dbReference type="AlphaFoldDB" id="A0A3G9IXF7"/>
<dbReference type="KEGG" id="pbk:Back11_21900"/>
<name>A0A3G9IXF7_9BACL</name>
<dbReference type="Proteomes" id="UP000275368">
    <property type="component" value="Chromosome"/>
</dbReference>
<dbReference type="Pfam" id="PF19610">
    <property type="entry name" value="DUF6115"/>
    <property type="match status" value="1"/>
</dbReference>
<dbReference type="EMBL" id="AP019308">
    <property type="protein sequence ID" value="BBH20845.1"/>
    <property type="molecule type" value="Genomic_DNA"/>
</dbReference>
<proteinExistence type="predicted"/>